<dbReference type="InParanoid" id="E3LT87"/>
<dbReference type="HOGENOM" id="CLU_1950786_0_0_1"/>
<dbReference type="Proteomes" id="UP000008281">
    <property type="component" value="Unassembled WGS sequence"/>
</dbReference>
<name>E3LT87_CAERE</name>
<accession>E3LT87</accession>
<dbReference type="EMBL" id="DS268414">
    <property type="protein sequence ID" value="EFP09552.1"/>
    <property type="molecule type" value="Genomic_DNA"/>
</dbReference>
<protein>
    <submittedName>
        <fullName evidence="1">Uncharacterized protein</fullName>
    </submittedName>
</protein>
<sequence>MQSAKLLKNKMGQAEKIIGASNQRIDRLFSKFLVPAPTFVLKDASNMLKEVNRRDKLIGAMEQEERKEVIDNNNNTLSSFGTTSCCSVVFNIIWDNAPSRCQQINCCNNEDFIFRIQAKQSISVHLLANAHNP</sequence>
<keyword evidence="2" id="KW-1185">Reference proteome</keyword>
<reference evidence="1" key="1">
    <citation type="submission" date="2007-07" db="EMBL/GenBank/DDBJ databases">
        <title>PCAP assembly of the Caenorhabditis remanei genome.</title>
        <authorList>
            <consortium name="The Caenorhabditis remanei Sequencing Consortium"/>
            <person name="Wilson R.K."/>
        </authorList>
    </citation>
    <scope>NUCLEOTIDE SEQUENCE [LARGE SCALE GENOMIC DNA]</scope>
    <source>
        <strain evidence="1">PB4641</strain>
    </source>
</reference>
<proteinExistence type="predicted"/>
<evidence type="ECO:0000313" key="1">
    <source>
        <dbReference type="EMBL" id="EFP09552.1"/>
    </source>
</evidence>
<organism evidence="2">
    <name type="scientific">Caenorhabditis remanei</name>
    <name type="common">Caenorhabditis vulgaris</name>
    <dbReference type="NCBI Taxonomy" id="31234"/>
    <lineage>
        <taxon>Eukaryota</taxon>
        <taxon>Metazoa</taxon>
        <taxon>Ecdysozoa</taxon>
        <taxon>Nematoda</taxon>
        <taxon>Chromadorea</taxon>
        <taxon>Rhabditida</taxon>
        <taxon>Rhabditina</taxon>
        <taxon>Rhabditomorpha</taxon>
        <taxon>Rhabditoidea</taxon>
        <taxon>Rhabditidae</taxon>
        <taxon>Peloderinae</taxon>
        <taxon>Caenorhabditis</taxon>
    </lineage>
</organism>
<evidence type="ECO:0000313" key="2">
    <source>
        <dbReference type="Proteomes" id="UP000008281"/>
    </source>
</evidence>
<gene>
    <name evidence="1" type="ORF">CRE_25452</name>
</gene>
<dbReference type="AlphaFoldDB" id="E3LT87"/>